<dbReference type="InterPro" id="IPR041249">
    <property type="entry name" value="HEPN_DZIP3"/>
</dbReference>
<dbReference type="SUPFAM" id="SSF52540">
    <property type="entry name" value="P-loop containing nucleoside triphosphate hydrolases"/>
    <property type="match status" value="1"/>
</dbReference>
<dbReference type="InterPro" id="IPR002182">
    <property type="entry name" value="NB-ARC"/>
</dbReference>
<dbReference type="InterPro" id="IPR027417">
    <property type="entry name" value="P-loop_NTPase"/>
</dbReference>
<feature type="coiled-coil region" evidence="1">
    <location>
        <begin position="219"/>
        <end position="266"/>
    </location>
</feature>
<dbReference type="Pfam" id="PF00931">
    <property type="entry name" value="NB-ARC"/>
    <property type="match status" value="1"/>
</dbReference>
<evidence type="ECO:0000256" key="1">
    <source>
        <dbReference type="SAM" id="Coils"/>
    </source>
</evidence>
<dbReference type="GeneID" id="136815345"/>
<accession>A0A7M5X2C0</accession>
<sequence length="620" mass="71647">MSTPLYILQSEYWIRVNLALEYCIKEALIDVLYNSHNDASYHGLPTNPSALYQRLLQCKQDKRNRLHKVLKSDQWNTLCPQNQLSNPEDWDITLLIAVLRTVVGLKPIGGWDIKNLSPGDQSIGAYLYLVRKLRNELKHGAVTDISDLLTFKTFWSRIEDILLGLQYKDMQKFYDLEKCSLDKHNSLIHAMIGNLMKDTNDNTKDIQNLQQNINQQATSKADKNDVQDLSDEVKNVKDEKADKNQLKALEDRMKNLEIKDESIQSRDHTVEHWNIYDPVSVFYGRKELIKNIHSELDSNQRVVLTGLGGVGKTQTVAKFTQLYKDEYQKVFWIAADNLNKTMDEIIRYFGLGQYLPKDPSTEILVKLLLSKVCKVEEKTLIVLDDVTNLSSKDFKSFLRHVKDKLSLLMTSQLTDWEDLAVTNIKVPCFEEYESVGFLEGQIHHASAEDISTLVGHLQCYPLALHQAICYIRKLKIAVPSYIEQFEACRKSVLSMKIKSFSDYDKTLLTVWDMAFHKIKEESKNAILVLTMMGYMDNKRINKKTFTYLDNIDEIDVEEIVQLLGQYSLVNERNGFLEIHALVQKMLRYCVEEQNLVEDECPKKLVMDTIAGIFSFKKKDL</sequence>
<dbReference type="RefSeq" id="XP_066927888.1">
    <property type="nucleotide sequence ID" value="XM_067071787.1"/>
</dbReference>
<dbReference type="GO" id="GO:0043531">
    <property type="term" value="F:ADP binding"/>
    <property type="evidence" value="ECO:0007669"/>
    <property type="project" value="InterPro"/>
</dbReference>
<reference evidence="3" key="1">
    <citation type="submission" date="2021-01" db="UniProtKB">
        <authorList>
            <consortium name="EnsemblMetazoa"/>
        </authorList>
    </citation>
    <scope>IDENTIFICATION</scope>
</reference>
<dbReference type="Proteomes" id="UP000594262">
    <property type="component" value="Unplaced"/>
</dbReference>
<dbReference type="SMART" id="SM00382">
    <property type="entry name" value="AAA"/>
    <property type="match status" value="1"/>
</dbReference>
<dbReference type="EnsemblMetazoa" id="CLYHEMT016754.1">
    <property type="protein sequence ID" value="CLYHEMP016754.1"/>
    <property type="gene ID" value="CLYHEMG016754"/>
</dbReference>
<dbReference type="InterPro" id="IPR003593">
    <property type="entry name" value="AAA+_ATPase"/>
</dbReference>
<dbReference type="AlphaFoldDB" id="A0A7M5X2C0"/>
<organism evidence="3 4">
    <name type="scientific">Clytia hemisphaerica</name>
    <dbReference type="NCBI Taxonomy" id="252671"/>
    <lineage>
        <taxon>Eukaryota</taxon>
        <taxon>Metazoa</taxon>
        <taxon>Cnidaria</taxon>
        <taxon>Hydrozoa</taxon>
        <taxon>Hydroidolina</taxon>
        <taxon>Leptothecata</taxon>
        <taxon>Obeliida</taxon>
        <taxon>Clytiidae</taxon>
        <taxon>Clytia</taxon>
    </lineage>
</organism>
<proteinExistence type="predicted"/>
<dbReference type="OrthoDB" id="8123811at2759"/>
<protein>
    <recommendedName>
        <fullName evidence="2">AAA+ ATPase domain-containing protein</fullName>
    </recommendedName>
</protein>
<dbReference type="Gene3D" id="3.40.50.300">
    <property type="entry name" value="P-loop containing nucleotide triphosphate hydrolases"/>
    <property type="match status" value="1"/>
</dbReference>
<dbReference type="PANTHER" id="PTHR35205:SF1">
    <property type="entry name" value="ZU5 DOMAIN-CONTAINING PROTEIN"/>
    <property type="match status" value="1"/>
</dbReference>
<dbReference type="Pfam" id="PF18738">
    <property type="entry name" value="HEPN_DZIP3"/>
    <property type="match status" value="1"/>
</dbReference>
<evidence type="ECO:0000313" key="3">
    <source>
        <dbReference type="EnsemblMetazoa" id="CLYHEMP016754.1"/>
    </source>
</evidence>
<keyword evidence="1" id="KW-0175">Coiled coil</keyword>
<evidence type="ECO:0000259" key="2">
    <source>
        <dbReference type="SMART" id="SM00382"/>
    </source>
</evidence>
<name>A0A7M5X2C0_9CNID</name>
<keyword evidence="4" id="KW-1185">Reference proteome</keyword>
<dbReference type="PANTHER" id="PTHR35205">
    <property type="entry name" value="NB-ARC AND TPR DOMAIN PROTEIN"/>
    <property type="match status" value="1"/>
</dbReference>
<feature type="domain" description="AAA+ ATPase" evidence="2">
    <location>
        <begin position="298"/>
        <end position="437"/>
    </location>
</feature>
<evidence type="ECO:0000313" key="4">
    <source>
        <dbReference type="Proteomes" id="UP000594262"/>
    </source>
</evidence>